<name>A0A8T4HA45_9SPHI</name>
<dbReference type="EMBL" id="JAGKSB010000008">
    <property type="protein sequence ID" value="MBP3943644.1"/>
    <property type="molecule type" value="Genomic_DNA"/>
</dbReference>
<protein>
    <submittedName>
        <fullName evidence="1">WG repeat-containing protein</fullName>
    </submittedName>
</protein>
<proteinExistence type="predicted"/>
<comment type="caution">
    <text evidence="1">The sequence shown here is derived from an EMBL/GenBank/DDBJ whole genome shotgun (WGS) entry which is preliminary data.</text>
</comment>
<organism evidence="1 2">
    <name type="scientific">Rhinopithecimicrobium faecis</name>
    <dbReference type="NCBI Taxonomy" id="2820698"/>
    <lineage>
        <taxon>Bacteria</taxon>
        <taxon>Pseudomonadati</taxon>
        <taxon>Bacteroidota</taxon>
        <taxon>Sphingobacteriia</taxon>
        <taxon>Sphingobacteriales</taxon>
        <taxon>Sphingobacteriaceae</taxon>
        <taxon>Rhinopithecimicrobium</taxon>
    </lineage>
</organism>
<evidence type="ECO:0000313" key="1">
    <source>
        <dbReference type="EMBL" id="MBP3943644.1"/>
    </source>
</evidence>
<accession>A0A8T4HA45</accession>
<reference evidence="1" key="1">
    <citation type="submission" date="2021-03" db="EMBL/GenBank/DDBJ databases">
        <authorList>
            <person name="Lu T."/>
            <person name="Wang Q."/>
            <person name="Han X."/>
        </authorList>
    </citation>
    <scope>NUCLEOTIDE SEQUENCE</scope>
    <source>
        <strain evidence="1">WQ 2009</strain>
    </source>
</reference>
<evidence type="ECO:0000313" key="2">
    <source>
        <dbReference type="Proteomes" id="UP000679691"/>
    </source>
</evidence>
<dbReference type="AlphaFoldDB" id="A0A8T4HA45"/>
<dbReference type="Pfam" id="PF14903">
    <property type="entry name" value="WG_beta_rep"/>
    <property type="match status" value="1"/>
</dbReference>
<sequence>MNSALKLLSLQARKLSYSIFSLFFFCGALQRSYAQDTLYRFEDTQTLEAGYRDSSGDIIIPLGKYAVCMTDTLIHYALVYDSQQPSWVAINKQGKILYNVLSMDNGPDYAELGLLRIEKGGKIGYADAITGEIAITPKYDGAYPFDAQTGLATVCIGCTLRSENEVSWWTGGQWYTINSKGELQ</sequence>
<dbReference type="Proteomes" id="UP000679691">
    <property type="component" value="Unassembled WGS sequence"/>
</dbReference>
<dbReference type="RefSeq" id="WP_353547144.1">
    <property type="nucleotide sequence ID" value="NZ_JAGKSB010000008.1"/>
</dbReference>
<keyword evidence="2" id="KW-1185">Reference proteome</keyword>
<dbReference type="InterPro" id="IPR032774">
    <property type="entry name" value="WG_beta_rep"/>
</dbReference>
<gene>
    <name evidence="1" type="ORF">J5U18_08730</name>
</gene>